<dbReference type="RefSeq" id="WP_157167314.1">
    <property type="nucleotide sequence ID" value="NZ_WPNZ01000013.1"/>
</dbReference>
<reference evidence="1 2" key="1">
    <citation type="submission" date="2019-11" db="EMBL/GenBank/DDBJ databases">
        <title>Streptomyces typhae sp. nov., a novel endophytic actinomycete isolated from the root of cattail pollen (Typha angustifolia L.).</title>
        <authorList>
            <person name="Peng C."/>
        </authorList>
    </citation>
    <scope>NUCLEOTIDE SEQUENCE [LARGE SCALE GENOMIC DNA]</scope>
    <source>
        <strain evidence="2">p1417</strain>
    </source>
</reference>
<name>A0A6L6X1V5_9ACTN</name>
<comment type="caution">
    <text evidence="1">The sequence shown here is derived from an EMBL/GenBank/DDBJ whole genome shotgun (WGS) entry which is preliminary data.</text>
</comment>
<dbReference type="Proteomes" id="UP000483802">
    <property type="component" value="Unassembled WGS sequence"/>
</dbReference>
<dbReference type="AlphaFoldDB" id="A0A6L6X1V5"/>
<accession>A0A6L6X1V5</accession>
<keyword evidence="2" id="KW-1185">Reference proteome</keyword>
<dbReference type="Pfam" id="PF04978">
    <property type="entry name" value="MST"/>
    <property type="match status" value="1"/>
</dbReference>
<dbReference type="Gene3D" id="1.20.120.450">
    <property type="entry name" value="dinb family like domain"/>
    <property type="match status" value="1"/>
</dbReference>
<sequence>MIDGFAKDYLHNDLREMREAILWKLEGLSEYDIRRPLTTTGTNLLGLVKHLSLCESRYFGEVFDRPFPESLPRWDNAAERGADMWATEHETRKEIIDRYRRVWEHSDATITALPIDYPGQVPWWPRPNVQLFNILVHVLTETSRHARHADILREQLDNSTGTAAKYATPRHDAAFWEAHRANIERAAKAAVKKSQQLASS</sequence>
<organism evidence="1 2">
    <name type="scientific">Streptomyces typhae</name>
    <dbReference type="NCBI Taxonomy" id="2681492"/>
    <lineage>
        <taxon>Bacteria</taxon>
        <taxon>Bacillati</taxon>
        <taxon>Actinomycetota</taxon>
        <taxon>Actinomycetes</taxon>
        <taxon>Kitasatosporales</taxon>
        <taxon>Streptomycetaceae</taxon>
        <taxon>Streptomyces</taxon>
    </lineage>
</organism>
<protein>
    <submittedName>
        <fullName evidence="1">DUF664 domain-containing protein</fullName>
    </submittedName>
</protein>
<dbReference type="InterPro" id="IPR034660">
    <property type="entry name" value="DinB/YfiT-like"/>
</dbReference>
<dbReference type="EMBL" id="WPNZ01000013">
    <property type="protein sequence ID" value="MVO87782.1"/>
    <property type="molecule type" value="Genomic_DNA"/>
</dbReference>
<dbReference type="InterPro" id="IPR007061">
    <property type="entry name" value="MST-like"/>
</dbReference>
<evidence type="ECO:0000313" key="1">
    <source>
        <dbReference type="EMBL" id="MVO87782.1"/>
    </source>
</evidence>
<evidence type="ECO:0000313" key="2">
    <source>
        <dbReference type="Proteomes" id="UP000483802"/>
    </source>
</evidence>
<gene>
    <name evidence="1" type="ORF">GPA10_24230</name>
</gene>
<proteinExistence type="predicted"/>
<dbReference type="SUPFAM" id="SSF109854">
    <property type="entry name" value="DinB/YfiT-like putative metalloenzymes"/>
    <property type="match status" value="1"/>
</dbReference>